<evidence type="ECO:0000256" key="14">
    <source>
        <dbReference type="ARBA" id="ARBA00022839"/>
    </source>
</evidence>
<keyword evidence="9" id="KW-0540">Nuclease</keyword>
<dbReference type="PANTHER" id="PTHR12124:SF47">
    <property type="entry name" value="EXOSOME COMPONENT 10"/>
    <property type="match status" value="1"/>
</dbReference>
<evidence type="ECO:0000256" key="15">
    <source>
        <dbReference type="ARBA" id="ARBA00022842"/>
    </source>
</evidence>
<evidence type="ECO:0000256" key="23">
    <source>
        <dbReference type="SAM" id="MobiDB-lite"/>
    </source>
</evidence>
<dbReference type="InterPro" id="IPR049559">
    <property type="entry name" value="Rrp6p-like_exo"/>
</dbReference>
<keyword evidence="18" id="KW-0234">DNA repair</keyword>
<dbReference type="FunFam" id="1.10.150.80:FF:000001">
    <property type="entry name" value="Putative exosome component 10"/>
    <property type="match status" value="1"/>
</dbReference>
<keyword evidence="12" id="KW-0378">Hydrolase</keyword>
<dbReference type="InterPro" id="IPR002562">
    <property type="entry name" value="3'-5'_exonuclease_dom"/>
</dbReference>
<feature type="region of interest" description="Disordered" evidence="23">
    <location>
        <begin position="599"/>
        <end position="618"/>
    </location>
</feature>
<dbReference type="GO" id="GO:0003727">
    <property type="term" value="F:single-stranded RNA binding"/>
    <property type="evidence" value="ECO:0007669"/>
    <property type="project" value="TreeGrafter"/>
</dbReference>
<feature type="compositionally biased region" description="Polar residues" evidence="23">
    <location>
        <begin position="742"/>
        <end position="758"/>
    </location>
</feature>
<dbReference type="PANTHER" id="PTHR12124">
    <property type="entry name" value="POLYMYOSITIS/SCLERODERMA AUTOANTIGEN-RELATED"/>
    <property type="match status" value="1"/>
</dbReference>
<dbReference type="GO" id="GO:0005737">
    <property type="term" value="C:cytoplasm"/>
    <property type="evidence" value="ECO:0007669"/>
    <property type="project" value="UniProtKB-SubCell"/>
</dbReference>
<feature type="domain" description="HRDC" evidence="24">
    <location>
        <begin position="503"/>
        <end position="583"/>
    </location>
</feature>
<keyword evidence="15" id="KW-0460">Magnesium</keyword>
<sequence length="868" mass="99242">MDSSKSKDSTNSGLQETNSDINDEEKNDLCPGFKDADAFVKYGLGAVLSATKASAGLPQTGDEYDFYRSFPGFQEFCESQGDKLLHCMSQIMQHHGCRSRMRDRNKLTGLEERFDLVVDSNDVILERVGILLDEADGVNRNQQPVMPAEFQPPKIVVSSWNRMGSSSGSRSETFRLLQAKNIARPQMKFKEKVDNSNTPFIPKIFIKPNAVKPLPSYFTNKQIRKERPEDLDVPAALADFIHQQRTQEHVEDMFAHPYQYELDHLTIQESVLSKPEPQMYKPLTETKCSFIDTLDDLVALNEKLCKLSEFAVDLEHHSYRSFLGLTCLIQISSREEDFIIDAIELRSELYILNEAFTDPAIVKVFHGADSDIEWLQRDFGLYVVNLFDTHQASRALNLARHSLDQLLKHFCNVNSEKRYQLADWRIRPLPDEMVQYARMDTHYLLYIYDCVRVQLLDFNHGQPGLLQSVWNKSKDISLKKYTKPIFTEESYLELQRKQKRSFNTQQLTAFRLLFAWRDKLARQEDESTGFTLPTHMMNKISEELPKEPQGIIACCNPVPPLVRQQVNELHLLVQQAREMPLLKAEIAAEKKKGLTPIKKPEVTMFGPHDTSRVSESDLQHCSPDELPVKQGVLFADDEPKMDVDVQKTSGLMAAAKITQFESLSVAQMKARRIIECFENPFRMYLPSSDVHISKNAKLICVISKRWKLLSMEQQQKELEAKKEANKKAKEEAKERTKKAKQSYQESLQNVATVRQQAAESAKGGGKKRERVASEVGESTPKPSKKQMKSAEKPQKTEPPPKDSFKPFDYSQSDLKVFAGTKSKDNTQFDPNRQKTARGQKSNSGAGNRSMSYMAGKSDRGFRHNWPKR</sequence>
<dbReference type="InterPro" id="IPR012337">
    <property type="entry name" value="RNaseH-like_sf"/>
</dbReference>
<evidence type="ECO:0000256" key="9">
    <source>
        <dbReference type="ARBA" id="ARBA00022722"/>
    </source>
</evidence>
<comment type="subunit">
    <text evidence="21">Component of the RNA exosome complex. The catalytically inactive RNA exosome core complex (Exo-9) associates with the catalytic subunit EXOSC10/RRP6 (via its N-terminus). Exo-9 may associate with DIS3 to form the nucleolar exosome complex, or DIS3L to form the cytoplasmic exosome complex. The RNA exosome complex interacts with cofactors C1D/RRP47, MPHOSPH6/MPP6 and MTREX/MTR4. Interacts with MTREX; the interaction with MTREX mediates the association of MTREX with nuclear RNA exosomes. Part of the small subunit (SSU) processome, composed of more than 70 proteins and the RNA chaperone small nucleolar RNA (snoRNA) U3. Interacts with ALYREF/THOC4. Interacts with DHX36; this interaction occurs in a RNase-insensitive manner. Interacts with NRDE2. Interacts (via C-terminus) with USP36 (via C-terminus); the interaction is facilitated by the association with RNA and promotes sumoylation of EXOSC10.</text>
</comment>
<feature type="compositionally biased region" description="Basic and acidic residues" evidence="23">
    <location>
        <begin position="609"/>
        <end position="618"/>
    </location>
</feature>
<keyword evidence="7" id="KW-0698">rRNA processing</keyword>
<dbReference type="InterPro" id="IPR002121">
    <property type="entry name" value="HRDC_dom"/>
</dbReference>
<dbReference type="GO" id="GO:0005654">
    <property type="term" value="C:nucleoplasm"/>
    <property type="evidence" value="ECO:0007669"/>
    <property type="project" value="UniProtKB-SubCell"/>
</dbReference>
<dbReference type="Gene3D" id="3.30.420.10">
    <property type="entry name" value="Ribonuclease H-like superfamily/Ribonuclease H"/>
    <property type="match status" value="1"/>
</dbReference>
<dbReference type="InterPro" id="IPR044876">
    <property type="entry name" value="HRDC_dom_sf"/>
</dbReference>
<dbReference type="AlphaFoldDB" id="A0A8C9Z245"/>
<comment type="similarity">
    <text evidence="20">Belongs to the exosome component 10/RRP6 family.</text>
</comment>
<dbReference type="FunFam" id="3.30.420.10:FF:000022">
    <property type="entry name" value="Exosome component 10"/>
    <property type="match status" value="1"/>
</dbReference>
<dbReference type="Proteomes" id="UP000694568">
    <property type="component" value="Unplaced"/>
</dbReference>
<dbReference type="InterPro" id="IPR012588">
    <property type="entry name" value="Exosome-assoc_fac_Rrp6_N"/>
</dbReference>
<dbReference type="SMART" id="SM00341">
    <property type="entry name" value="HRDC"/>
    <property type="match status" value="1"/>
</dbReference>
<evidence type="ECO:0000256" key="12">
    <source>
        <dbReference type="ARBA" id="ARBA00022801"/>
    </source>
</evidence>
<organism evidence="25 26">
    <name type="scientific">Sander lucioperca</name>
    <name type="common">Pike-perch</name>
    <name type="synonym">Perca lucioperca</name>
    <dbReference type="NCBI Taxonomy" id="283035"/>
    <lineage>
        <taxon>Eukaryota</taxon>
        <taxon>Metazoa</taxon>
        <taxon>Chordata</taxon>
        <taxon>Craniata</taxon>
        <taxon>Vertebrata</taxon>
        <taxon>Euteleostomi</taxon>
        <taxon>Actinopterygii</taxon>
        <taxon>Neopterygii</taxon>
        <taxon>Teleostei</taxon>
        <taxon>Neoteleostei</taxon>
        <taxon>Acanthomorphata</taxon>
        <taxon>Eupercaria</taxon>
        <taxon>Perciformes</taxon>
        <taxon>Percoidei</taxon>
        <taxon>Percidae</taxon>
        <taxon>Luciopercinae</taxon>
        <taxon>Sander</taxon>
    </lineage>
</organism>
<reference evidence="25" key="1">
    <citation type="submission" date="2025-08" db="UniProtKB">
        <authorList>
            <consortium name="Ensembl"/>
        </authorList>
    </citation>
    <scope>IDENTIFICATION</scope>
</reference>
<keyword evidence="6" id="KW-1017">Isopeptide bond</keyword>
<dbReference type="GO" id="GO:0000175">
    <property type="term" value="F:3'-5'-RNA exonuclease activity"/>
    <property type="evidence" value="ECO:0007669"/>
    <property type="project" value="InterPro"/>
</dbReference>
<dbReference type="GO" id="GO:0000176">
    <property type="term" value="C:nuclear exosome (RNase complex)"/>
    <property type="evidence" value="ECO:0007669"/>
    <property type="project" value="InterPro"/>
</dbReference>
<evidence type="ECO:0000256" key="1">
    <source>
        <dbReference type="ARBA" id="ARBA00001946"/>
    </source>
</evidence>
<dbReference type="Pfam" id="PF08066">
    <property type="entry name" value="PMC2NT"/>
    <property type="match status" value="1"/>
</dbReference>
<gene>
    <name evidence="25" type="primary">exosc10</name>
</gene>
<dbReference type="Ensembl" id="ENSSLUT00000031608.1">
    <property type="protein sequence ID" value="ENSSLUP00000030646.1"/>
    <property type="gene ID" value="ENSSLUG00000013643.1"/>
</dbReference>
<keyword evidence="5" id="KW-0963">Cytoplasm</keyword>
<evidence type="ECO:0000259" key="24">
    <source>
        <dbReference type="PROSITE" id="PS50967"/>
    </source>
</evidence>
<dbReference type="SUPFAM" id="SSF53098">
    <property type="entry name" value="Ribonuclease H-like"/>
    <property type="match status" value="1"/>
</dbReference>
<dbReference type="CDD" id="cd06147">
    <property type="entry name" value="Rrp6p_like_exo"/>
    <property type="match status" value="1"/>
</dbReference>
<keyword evidence="17" id="KW-0694">RNA-binding</keyword>
<keyword evidence="19" id="KW-0539">Nucleus</keyword>
<evidence type="ECO:0000256" key="17">
    <source>
        <dbReference type="ARBA" id="ARBA00022884"/>
    </source>
</evidence>
<feature type="compositionally biased region" description="Basic and acidic residues" evidence="23">
    <location>
        <begin position="720"/>
        <end position="734"/>
    </location>
</feature>
<dbReference type="GO" id="GO:0071038">
    <property type="term" value="P:TRAMP-dependent tRNA surveillance pathway"/>
    <property type="evidence" value="ECO:0007669"/>
    <property type="project" value="TreeGrafter"/>
</dbReference>
<dbReference type="Gene3D" id="1.10.150.80">
    <property type="entry name" value="HRDC domain"/>
    <property type="match status" value="1"/>
</dbReference>
<dbReference type="GO" id="GO:0071037">
    <property type="term" value="P:nuclear polyadenylation-dependent snRNA catabolic process"/>
    <property type="evidence" value="ECO:0007669"/>
    <property type="project" value="TreeGrafter"/>
</dbReference>
<evidence type="ECO:0000256" key="19">
    <source>
        <dbReference type="ARBA" id="ARBA00023242"/>
    </source>
</evidence>
<dbReference type="SUPFAM" id="SSF47819">
    <property type="entry name" value="HRDC-like"/>
    <property type="match status" value="1"/>
</dbReference>
<evidence type="ECO:0000256" key="16">
    <source>
        <dbReference type="ARBA" id="ARBA00022843"/>
    </source>
</evidence>
<dbReference type="GO" id="GO:0000166">
    <property type="term" value="F:nucleotide binding"/>
    <property type="evidence" value="ECO:0007669"/>
    <property type="project" value="InterPro"/>
</dbReference>
<evidence type="ECO:0000256" key="7">
    <source>
        <dbReference type="ARBA" id="ARBA00022552"/>
    </source>
</evidence>
<feature type="compositionally biased region" description="Polar residues" evidence="23">
    <location>
        <begin position="9"/>
        <end position="20"/>
    </location>
</feature>
<evidence type="ECO:0000256" key="5">
    <source>
        <dbReference type="ARBA" id="ARBA00022490"/>
    </source>
</evidence>
<dbReference type="GO" id="GO:0071039">
    <property type="term" value="P:nuclear polyadenylation-dependent CUT catabolic process"/>
    <property type="evidence" value="ECO:0007669"/>
    <property type="project" value="TreeGrafter"/>
</dbReference>
<dbReference type="PROSITE" id="PS50967">
    <property type="entry name" value="HRDC"/>
    <property type="match status" value="1"/>
</dbReference>
<evidence type="ECO:0000256" key="10">
    <source>
        <dbReference type="ARBA" id="ARBA00022723"/>
    </source>
</evidence>
<comment type="subcellular location">
    <subcellularLocation>
        <location evidence="2">Cytoplasm</location>
    </subcellularLocation>
    <subcellularLocation>
        <location evidence="3">Nucleus</location>
        <location evidence="3">Nucleolus</location>
    </subcellularLocation>
    <subcellularLocation>
        <location evidence="4">Nucleus</location>
        <location evidence="4">Nucleoplasm</location>
    </subcellularLocation>
</comment>
<name>A0A8C9Z245_SANLU</name>
<dbReference type="InterPro" id="IPR010997">
    <property type="entry name" value="HRDC-like_sf"/>
</dbReference>
<evidence type="ECO:0000256" key="20">
    <source>
        <dbReference type="ARBA" id="ARBA00043957"/>
    </source>
</evidence>
<evidence type="ECO:0000256" key="3">
    <source>
        <dbReference type="ARBA" id="ARBA00004604"/>
    </source>
</evidence>
<reference evidence="25" key="2">
    <citation type="submission" date="2025-09" db="UniProtKB">
        <authorList>
            <consortium name="Ensembl"/>
        </authorList>
    </citation>
    <scope>IDENTIFICATION</scope>
</reference>
<evidence type="ECO:0000256" key="21">
    <source>
        <dbReference type="ARBA" id="ARBA00065628"/>
    </source>
</evidence>
<protein>
    <recommendedName>
        <fullName evidence="22">Exosome complex component 10</fullName>
    </recommendedName>
</protein>
<dbReference type="GO" id="GO:0005730">
    <property type="term" value="C:nucleolus"/>
    <property type="evidence" value="ECO:0007669"/>
    <property type="project" value="UniProtKB-SubCell"/>
</dbReference>
<keyword evidence="13" id="KW-0271">Exosome</keyword>
<evidence type="ECO:0000313" key="26">
    <source>
        <dbReference type="Proteomes" id="UP000694568"/>
    </source>
</evidence>
<evidence type="ECO:0000256" key="13">
    <source>
        <dbReference type="ARBA" id="ARBA00022835"/>
    </source>
</evidence>
<keyword evidence="10" id="KW-0479">Metal-binding</keyword>
<dbReference type="GO" id="GO:0071040">
    <property type="term" value="P:nuclear polyadenylation-dependent antisense transcript catabolic process"/>
    <property type="evidence" value="ECO:0007669"/>
    <property type="project" value="TreeGrafter"/>
</dbReference>
<keyword evidence="14" id="KW-0269">Exonuclease</keyword>
<evidence type="ECO:0000256" key="6">
    <source>
        <dbReference type="ARBA" id="ARBA00022499"/>
    </source>
</evidence>
<keyword evidence="26" id="KW-1185">Reference proteome</keyword>
<feature type="compositionally biased region" description="Polar residues" evidence="23">
    <location>
        <begin position="836"/>
        <end position="850"/>
    </location>
</feature>
<dbReference type="InterPro" id="IPR036397">
    <property type="entry name" value="RNaseH_sf"/>
</dbReference>
<keyword evidence="11" id="KW-0227">DNA damage</keyword>
<dbReference type="GO" id="GO:0006281">
    <property type="term" value="P:DNA repair"/>
    <property type="evidence" value="ECO:0007669"/>
    <property type="project" value="UniProtKB-KW"/>
</dbReference>
<dbReference type="GO" id="GO:0071051">
    <property type="term" value="P:poly(A)-dependent snoRNA 3'-end processing"/>
    <property type="evidence" value="ECO:0007669"/>
    <property type="project" value="TreeGrafter"/>
</dbReference>
<feature type="compositionally biased region" description="Basic and acidic residues" evidence="23">
    <location>
        <begin position="788"/>
        <end position="805"/>
    </location>
</feature>
<dbReference type="GO" id="GO:0071035">
    <property type="term" value="P:nuclear polyadenylation-dependent rRNA catabolic process"/>
    <property type="evidence" value="ECO:0007669"/>
    <property type="project" value="TreeGrafter"/>
</dbReference>
<comment type="cofactor">
    <cofactor evidence="1">
        <name>Mg(2+)</name>
        <dbReference type="ChEBI" id="CHEBI:18420"/>
    </cofactor>
</comment>
<keyword evidence="8" id="KW-0597">Phosphoprotein</keyword>
<dbReference type="Pfam" id="PF01612">
    <property type="entry name" value="DNA_pol_A_exo1"/>
    <property type="match status" value="1"/>
</dbReference>
<dbReference type="Pfam" id="PF00570">
    <property type="entry name" value="HRDC"/>
    <property type="match status" value="1"/>
</dbReference>
<dbReference type="GO" id="GO:0071044">
    <property type="term" value="P:histone mRNA catabolic process"/>
    <property type="evidence" value="ECO:0007669"/>
    <property type="project" value="TreeGrafter"/>
</dbReference>
<evidence type="ECO:0000313" key="25">
    <source>
        <dbReference type="Ensembl" id="ENSSLUP00000030646.1"/>
    </source>
</evidence>
<evidence type="ECO:0000256" key="22">
    <source>
        <dbReference type="ARBA" id="ARBA00070703"/>
    </source>
</evidence>
<feature type="region of interest" description="Disordered" evidence="23">
    <location>
        <begin position="720"/>
        <end position="868"/>
    </location>
</feature>
<dbReference type="GO" id="GO:0000467">
    <property type="term" value="P:exonucleolytic trimming to generate mature 3'-end of 5.8S rRNA from tricistronic rRNA transcript (SSU-rRNA, 5.8S rRNA, LSU-rRNA)"/>
    <property type="evidence" value="ECO:0007669"/>
    <property type="project" value="InterPro"/>
</dbReference>
<evidence type="ECO:0000256" key="8">
    <source>
        <dbReference type="ARBA" id="ARBA00022553"/>
    </source>
</evidence>
<dbReference type="GO" id="GO:0046872">
    <property type="term" value="F:metal ion binding"/>
    <property type="evidence" value="ECO:0007669"/>
    <property type="project" value="UniProtKB-KW"/>
</dbReference>
<accession>A0A8C9Z245</accession>
<evidence type="ECO:0000256" key="11">
    <source>
        <dbReference type="ARBA" id="ARBA00022763"/>
    </source>
</evidence>
<dbReference type="SMART" id="SM00474">
    <property type="entry name" value="35EXOc"/>
    <property type="match status" value="1"/>
</dbReference>
<dbReference type="GO" id="GO:0019219">
    <property type="term" value="P:regulation of nucleobase-containing compound metabolic process"/>
    <property type="evidence" value="ECO:0007669"/>
    <property type="project" value="UniProtKB-ARBA"/>
</dbReference>
<dbReference type="GO" id="GO:0071036">
    <property type="term" value="P:nuclear polyadenylation-dependent snoRNA catabolic process"/>
    <property type="evidence" value="ECO:0007669"/>
    <property type="project" value="TreeGrafter"/>
</dbReference>
<dbReference type="InterPro" id="IPR045092">
    <property type="entry name" value="Rrp6-like"/>
</dbReference>
<proteinExistence type="inferred from homology"/>
<evidence type="ECO:0000256" key="2">
    <source>
        <dbReference type="ARBA" id="ARBA00004496"/>
    </source>
</evidence>
<evidence type="ECO:0000256" key="18">
    <source>
        <dbReference type="ARBA" id="ARBA00023204"/>
    </source>
</evidence>
<evidence type="ECO:0000256" key="4">
    <source>
        <dbReference type="ARBA" id="ARBA00004642"/>
    </source>
</evidence>
<keyword evidence="16" id="KW-0832">Ubl conjugation</keyword>
<feature type="region of interest" description="Disordered" evidence="23">
    <location>
        <begin position="1"/>
        <end position="26"/>
    </location>
</feature>
<dbReference type="GeneTree" id="ENSGT00390000015408"/>